<dbReference type="InterPro" id="IPR005913">
    <property type="entry name" value="dTDP_dehydrorham_reduct"/>
</dbReference>
<dbReference type="Gene3D" id="3.40.50.720">
    <property type="entry name" value="NAD(P)-binding Rossmann-like Domain"/>
    <property type="match status" value="1"/>
</dbReference>
<dbReference type="InterPro" id="IPR029903">
    <property type="entry name" value="RmlD-like-bd"/>
</dbReference>
<organism evidence="4 5">
    <name type="scientific">Clostridium lapidicellarium</name>
    <dbReference type="NCBI Taxonomy" id="3240931"/>
    <lineage>
        <taxon>Bacteria</taxon>
        <taxon>Bacillati</taxon>
        <taxon>Bacillota</taxon>
        <taxon>Clostridia</taxon>
        <taxon>Eubacteriales</taxon>
        <taxon>Clostridiaceae</taxon>
        <taxon>Clostridium</taxon>
    </lineage>
</organism>
<feature type="domain" description="RmlD-like substrate binding" evidence="3">
    <location>
        <begin position="6"/>
        <end position="293"/>
    </location>
</feature>
<evidence type="ECO:0000259" key="3">
    <source>
        <dbReference type="Pfam" id="PF04321"/>
    </source>
</evidence>
<accession>A0ABV4E1B5</accession>
<dbReference type="PANTHER" id="PTHR10491">
    <property type="entry name" value="DTDP-4-DEHYDRORHAMNOSE REDUCTASE"/>
    <property type="match status" value="1"/>
</dbReference>
<dbReference type="CDD" id="cd05254">
    <property type="entry name" value="dTDP_HR_like_SDR_e"/>
    <property type="match status" value="1"/>
</dbReference>
<comment type="caution">
    <text evidence="4">The sequence shown here is derived from an EMBL/GenBank/DDBJ whole genome shotgun (WGS) entry which is preliminary data.</text>
</comment>
<sequence length="304" mass="35191">MDYYKKILITGSNGMLGKDIELSFLLDNKFDVFGINRKQDIDLDQARSIICNLTDFKELSRVLTCVRPDIIIHCAANVNVDKCEADKNYCYKLNSEAVRVLSSYNSPKTKFIYISTDSVFDGEKGNYVETDKTNPLNYYAFTKREGEKFALQENKNSIVARTNIYGFHTNRGNSLAEWAINNLSKKNRISGFDDVFFNPVYTKQFAEILVKLLDVDYKGLIHIGSNKYISKYEFLKYLCRRFDFDDTLLKKGFVNDVDFNAERPKNTTLDVSKLEKITGYSVNIEDGLESFYHDYNNFREAFYA</sequence>
<evidence type="ECO:0000313" key="5">
    <source>
        <dbReference type="Proteomes" id="UP001565220"/>
    </source>
</evidence>
<comment type="similarity">
    <text evidence="1 2">Belongs to the dTDP-4-dehydrorhamnose reductase family.</text>
</comment>
<dbReference type="Pfam" id="PF04321">
    <property type="entry name" value="RmlD_sub_bind"/>
    <property type="match status" value="1"/>
</dbReference>
<evidence type="ECO:0000256" key="1">
    <source>
        <dbReference type="ARBA" id="ARBA00010944"/>
    </source>
</evidence>
<gene>
    <name evidence="4" type="ORF">AB8S09_15030</name>
</gene>
<keyword evidence="2" id="KW-0560">Oxidoreductase</keyword>
<keyword evidence="2" id="KW-0521">NADP</keyword>
<dbReference type="EMBL" id="JBGFFE010000035">
    <property type="protein sequence ID" value="MEY8764934.1"/>
    <property type="molecule type" value="Genomic_DNA"/>
</dbReference>
<dbReference type="Proteomes" id="UP001565220">
    <property type="component" value="Unassembled WGS sequence"/>
</dbReference>
<evidence type="ECO:0000256" key="2">
    <source>
        <dbReference type="RuleBase" id="RU364082"/>
    </source>
</evidence>
<comment type="pathway">
    <text evidence="2">Carbohydrate biosynthesis; dTDP-L-rhamnose biosynthesis.</text>
</comment>
<comment type="function">
    <text evidence="2">Catalyzes the reduction of dTDP-6-deoxy-L-lyxo-4-hexulose to yield dTDP-L-rhamnose.</text>
</comment>
<keyword evidence="5" id="KW-1185">Reference proteome</keyword>
<dbReference type="InterPro" id="IPR036291">
    <property type="entry name" value="NAD(P)-bd_dom_sf"/>
</dbReference>
<dbReference type="RefSeq" id="WP_369869440.1">
    <property type="nucleotide sequence ID" value="NZ_JBGFFE010000035.1"/>
</dbReference>
<proteinExistence type="inferred from homology"/>
<evidence type="ECO:0000313" key="4">
    <source>
        <dbReference type="EMBL" id="MEY8764934.1"/>
    </source>
</evidence>
<reference evidence="4 5" key="1">
    <citation type="submission" date="2024-08" db="EMBL/GenBank/DDBJ databases">
        <title>Clostridium lapicellarii sp. nov., and Clostridium renhuaiense sp. nov., two species isolated from the mud in a fermentation cellar used for producing sauce-flavour Chinese liquors.</title>
        <authorList>
            <person name="Yang F."/>
            <person name="Wang H."/>
            <person name="Chen L.Q."/>
            <person name="Zhou N."/>
            <person name="Lu J.J."/>
            <person name="Pu X.X."/>
            <person name="Wan B."/>
            <person name="Wang L."/>
            <person name="Liu S.J."/>
        </authorList>
    </citation>
    <scope>NUCLEOTIDE SEQUENCE [LARGE SCALE GENOMIC DNA]</scope>
    <source>
        <strain evidence="4 5">MT-113</strain>
    </source>
</reference>
<dbReference type="SUPFAM" id="SSF51735">
    <property type="entry name" value="NAD(P)-binding Rossmann-fold domains"/>
    <property type="match status" value="1"/>
</dbReference>
<dbReference type="EC" id="1.1.1.133" evidence="2"/>
<protein>
    <recommendedName>
        <fullName evidence="2">dTDP-4-dehydrorhamnose reductase</fullName>
        <ecNumber evidence="2">1.1.1.133</ecNumber>
    </recommendedName>
</protein>
<name>A0ABV4E1B5_9CLOT</name>
<dbReference type="Gene3D" id="3.90.25.10">
    <property type="entry name" value="UDP-galactose 4-epimerase, domain 1"/>
    <property type="match status" value="1"/>
</dbReference>
<dbReference type="PANTHER" id="PTHR10491:SF4">
    <property type="entry name" value="METHIONINE ADENOSYLTRANSFERASE 2 SUBUNIT BETA"/>
    <property type="match status" value="1"/>
</dbReference>